<accession>A0ABW4E5B8</accession>
<keyword evidence="6 12" id="KW-0547">Nucleotide-binding</keyword>
<evidence type="ECO:0000313" key="14">
    <source>
        <dbReference type="EMBL" id="MFD1483681.1"/>
    </source>
</evidence>
<dbReference type="SUPFAM" id="SSF53613">
    <property type="entry name" value="Ribokinase-like"/>
    <property type="match status" value="1"/>
</dbReference>
<keyword evidence="5 12" id="KW-0479">Metal-binding</keyword>
<evidence type="ECO:0000313" key="15">
    <source>
        <dbReference type="Proteomes" id="UP001597252"/>
    </source>
</evidence>
<dbReference type="PANTHER" id="PTHR10584">
    <property type="entry name" value="SUGAR KINASE"/>
    <property type="match status" value="1"/>
</dbReference>
<gene>
    <name evidence="12 14" type="primary">rbsK</name>
    <name evidence="14" type="ORF">ACFQ5J_00260</name>
</gene>
<dbReference type="EMBL" id="JBHTON010000001">
    <property type="protein sequence ID" value="MFD1483681.1"/>
    <property type="molecule type" value="Genomic_DNA"/>
</dbReference>
<dbReference type="Gene3D" id="3.40.1190.20">
    <property type="match status" value="1"/>
</dbReference>
<feature type="binding site" evidence="12">
    <location>
        <begin position="40"/>
        <end position="44"/>
    </location>
    <ligand>
        <name>substrate</name>
    </ligand>
</feature>
<feature type="binding site" evidence="12">
    <location>
        <position position="283"/>
    </location>
    <ligand>
        <name>K(+)</name>
        <dbReference type="ChEBI" id="CHEBI:29103"/>
    </ligand>
</feature>
<dbReference type="InterPro" id="IPR002139">
    <property type="entry name" value="Ribo/fructo_kinase"/>
</dbReference>
<feature type="binding site" evidence="12">
    <location>
        <begin position="251"/>
        <end position="252"/>
    </location>
    <ligand>
        <name>ATP</name>
        <dbReference type="ChEBI" id="CHEBI:30616"/>
    </ligand>
</feature>
<evidence type="ECO:0000256" key="11">
    <source>
        <dbReference type="ARBA" id="ARBA00023277"/>
    </source>
</evidence>
<comment type="similarity">
    <text evidence="12">Belongs to the carbohydrate kinase PfkB family. Ribokinase subfamily.</text>
</comment>
<feature type="binding site" evidence="12">
    <location>
        <position position="292"/>
    </location>
    <ligand>
        <name>K(+)</name>
        <dbReference type="ChEBI" id="CHEBI:29103"/>
    </ligand>
</feature>
<feature type="binding site" evidence="12">
    <location>
        <begin position="12"/>
        <end position="14"/>
    </location>
    <ligand>
        <name>substrate</name>
    </ligand>
</feature>
<dbReference type="PRINTS" id="PR00990">
    <property type="entry name" value="RIBOKINASE"/>
</dbReference>
<evidence type="ECO:0000256" key="10">
    <source>
        <dbReference type="ARBA" id="ARBA00022958"/>
    </source>
</evidence>
<comment type="catalytic activity">
    <reaction evidence="12">
        <text>D-ribose + ATP = D-ribose 5-phosphate + ADP + H(+)</text>
        <dbReference type="Rhea" id="RHEA:13697"/>
        <dbReference type="ChEBI" id="CHEBI:15378"/>
        <dbReference type="ChEBI" id="CHEBI:30616"/>
        <dbReference type="ChEBI" id="CHEBI:47013"/>
        <dbReference type="ChEBI" id="CHEBI:78346"/>
        <dbReference type="ChEBI" id="CHEBI:456216"/>
        <dbReference type="EC" id="2.7.1.15"/>
    </reaction>
</comment>
<dbReference type="Proteomes" id="UP001597252">
    <property type="component" value="Unassembled WGS sequence"/>
</dbReference>
<keyword evidence="8 12" id="KW-0067">ATP-binding</keyword>
<evidence type="ECO:0000256" key="6">
    <source>
        <dbReference type="ARBA" id="ARBA00022741"/>
    </source>
</evidence>
<organism evidence="14 15">
    <name type="scientific">Lacticaseibacillus baoqingensis</name>
    <dbReference type="NCBI Taxonomy" id="2486013"/>
    <lineage>
        <taxon>Bacteria</taxon>
        <taxon>Bacillati</taxon>
        <taxon>Bacillota</taxon>
        <taxon>Bacilli</taxon>
        <taxon>Lactobacillales</taxon>
        <taxon>Lactobacillaceae</taxon>
        <taxon>Lacticaseibacillus</taxon>
    </lineage>
</organism>
<comment type="subcellular location">
    <subcellularLocation>
        <location evidence="12">Cytoplasm</location>
    </subcellularLocation>
</comment>
<dbReference type="EC" id="2.7.1.15" evidence="2 12"/>
<feature type="binding site" evidence="12">
    <location>
        <position position="252"/>
    </location>
    <ligand>
        <name>substrate</name>
    </ligand>
</feature>
<keyword evidence="4 12" id="KW-0808">Transferase</keyword>
<comment type="similarity">
    <text evidence="1">Belongs to the carbohydrate kinase pfkB family.</text>
</comment>
<comment type="caution">
    <text evidence="14">The sequence shown here is derived from an EMBL/GenBank/DDBJ whole genome shotgun (WGS) entry which is preliminary data.</text>
</comment>
<evidence type="ECO:0000256" key="7">
    <source>
        <dbReference type="ARBA" id="ARBA00022777"/>
    </source>
</evidence>
<feature type="binding site" evidence="12">
    <location>
        <position position="246"/>
    </location>
    <ligand>
        <name>K(+)</name>
        <dbReference type="ChEBI" id="CHEBI:29103"/>
    </ligand>
</feature>
<dbReference type="InterPro" id="IPR011611">
    <property type="entry name" value="PfkB_dom"/>
</dbReference>
<dbReference type="CDD" id="cd01174">
    <property type="entry name" value="ribokinase"/>
    <property type="match status" value="1"/>
</dbReference>
<evidence type="ECO:0000256" key="3">
    <source>
        <dbReference type="ARBA" id="ARBA00016943"/>
    </source>
</evidence>
<comment type="caution">
    <text evidence="12">Lacks conserved residue(s) required for the propagation of feature annotation.</text>
</comment>
<sequence length="307" mass="30801">MPNQVVVVGSANVDQILQIPRLPQAGESLKMQGFSQAAGGKGANQAVAAARSGAAVAFVGAVGNDANGTWMREQLTAAGVQTKGLATRSTSTGQAFILLQANGENSILVHPGANALLTPAAVAANAASLQGADFVVAQCEIAQPAIVQAFQIAKAAGKQTLLNPAPAAPLTAELLQLVDVVVPNETESAALSGIKIVDQASLAANAQWFLQRQAATVIITLGAHGAYVATAQTAFLVPAFAVPAVDTTAAGDTFIGALVAALTPDGGQLKSAVRYASMASALAVQRLGAQPSIPTQAQVQQALANEG</sequence>
<evidence type="ECO:0000256" key="5">
    <source>
        <dbReference type="ARBA" id="ARBA00022723"/>
    </source>
</evidence>
<evidence type="ECO:0000259" key="13">
    <source>
        <dbReference type="Pfam" id="PF00294"/>
    </source>
</evidence>
<dbReference type="InterPro" id="IPR011877">
    <property type="entry name" value="Ribokinase"/>
</dbReference>
<feature type="binding site" evidence="12">
    <location>
        <position position="286"/>
    </location>
    <ligand>
        <name>K(+)</name>
        <dbReference type="ChEBI" id="CHEBI:29103"/>
    </ligand>
</feature>
<dbReference type="RefSeq" id="WP_125750234.1">
    <property type="nucleotide sequence ID" value="NZ_JBHTON010000001.1"/>
</dbReference>
<protein>
    <recommendedName>
        <fullName evidence="3 12">Ribokinase</fullName>
        <shortName evidence="12">RK</shortName>
        <ecNumber evidence="2 12">2.7.1.15</ecNumber>
    </recommendedName>
</protein>
<evidence type="ECO:0000256" key="1">
    <source>
        <dbReference type="ARBA" id="ARBA00005380"/>
    </source>
</evidence>
<comment type="cofactor">
    <cofactor evidence="12">
        <name>Mg(2+)</name>
        <dbReference type="ChEBI" id="CHEBI:18420"/>
    </cofactor>
    <text evidence="12">Requires a divalent cation, most likely magnesium in vivo, as an electrophilic catalyst to aid phosphoryl group transfer. It is the chelate of the metal and the nucleotide that is the actual substrate.</text>
</comment>
<keyword evidence="9 12" id="KW-0460">Magnesium</keyword>
<dbReference type="InterPro" id="IPR002173">
    <property type="entry name" value="Carboh/pur_kinase_PfkB_CS"/>
</dbReference>
<dbReference type="NCBIfam" id="TIGR02152">
    <property type="entry name" value="D_ribokin_bact"/>
    <property type="match status" value="1"/>
</dbReference>
<dbReference type="PROSITE" id="PS00584">
    <property type="entry name" value="PFKB_KINASES_2"/>
    <property type="match status" value="1"/>
</dbReference>
<dbReference type="PANTHER" id="PTHR10584:SF166">
    <property type="entry name" value="RIBOKINASE"/>
    <property type="match status" value="1"/>
</dbReference>
<keyword evidence="15" id="KW-1185">Reference proteome</keyword>
<keyword evidence="10 12" id="KW-0630">Potassium</keyword>
<evidence type="ECO:0000256" key="9">
    <source>
        <dbReference type="ARBA" id="ARBA00022842"/>
    </source>
</evidence>
<feature type="binding site" evidence="12">
    <location>
        <position position="248"/>
    </location>
    <ligand>
        <name>K(+)</name>
        <dbReference type="ChEBI" id="CHEBI:29103"/>
    </ligand>
</feature>
<dbReference type="Pfam" id="PF00294">
    <property type="entry name" value="PfkB"/>
    <property type="match status" value="1"/>
</dbReference>
<keyword evidence="12" id="KW-0963">Cytoplasm</keyword>
<evidence type="ECO:0000256" key="2">
    <source>
        <dbReference type="ARBA" id="ARBA00012035"/>
    </source>
</evidence>
<dbReference type="InterPro" id="IPR029056">
    <property type="entry name" value="Ribokinase-like"/>
</dbReference>
<proteinExistence type="inferred from homology"/>
<name>A0ABW4E5B8_9LACO</name>
<dbReference type="HAMAP" id="MF_01987">
    <property type="entry name" value="Ribokinase"/>
    <property type="match status" value="1"/>
</dbReference>
<comment type="function">
    <text evidence="12">Catalyzes the phosphorylation of ribose at O-5 in a reaction requiring ATP and magnesium. The resulting D-ribose-5-phosphate can then be used either for sythesis of nucleotides, histidine, and tryptophan, or as a component of the pentose phosphate pathway.</text>
</comment>
<feature type="binding site" evidence="12">
    <location>
        <begin position="220"/>
        <end position="225"/>
    </location>
    <ligand>
        <name>ATP</name>
        <dbReference type="ChEBI" id="CHEBI:30616"/>
    </ligand>
</feature>
<comment type="subunit">
    <text evidence="12">Homodimer.</text>
</comment>
<comment type="pathway">
    <text evidence="12">Carbohydrate metabolism; D-ribose degradation; D-ribose 5-phosphate from beta-D-ribopyranose: step 2/2.</text>
</comment>
<feature type="domain" description="Carbohydrate kinase PfkB" evidence="13">
    <location>
        <begin position="4"/>
        <end position="295"/>
    </location>
</feature>
<feature type="binding site" evidence="12">
    <location>
        <position position="288"/>
    </location>
    <ligand>
        <name>K(+)</name>
        <dbReference type="ChEBI" id="CHEBI:29103"/>
    </ligand>
</feature>
<feature type="binding site" evidence="12">
    <location>
        <position position="184"/>
    </location>
    <ligand>
        <name>ATP</name>
        <dbReference type="ChEBI" id="CHEBI:30616"/>
    </ligand>
</feature>
<keyword evidence="11 12" id="KW-0119">Carbohydrate metabolism</keyword>
<dbReference type="GO" id="GO:0004747">
    <property type="term" value="F:ribokinase activity"/>
    <property type="evidence" value="ECO:0007669"/>
    <property type="project" value="UniProtKB-EC"/>
</dbReference>
<feature type="binding site" evidence="12">
    <location>
        <position position="140"/>
    </location>
    <ligand>
        <name>substrate</name>
    </ligand>
</feature>
<feature type="active site" description="Proton acceptor" evidence="12">
    <location>
        <position position="252"/>
    </location>
</feature>
<evidence type="ECO:0000256" key="4">
    <source>
        <dbReference type="ARBA" id="ARBA00022679"/>
    </source>
</evidence>
<comment type="activity regulation">
    <text evidence="12">Activated by a monovalent cation that binds near, but not in, the active site. The most likely occupant of the site in vivo is potassium. Ion binding induces a conformational change that may alter substrate affinity.</text>
</comment>
<evidence type="ECO:0000256" key="8">
    <source>
        <dbReference type="ARBA" id="ARBA00022840"/>
    </source>
</evidence>
<reference evidence="15" key="1">
    <citation type="journal article" date="2019" name="Int. J. Syst. Evol. Microbiol.">
        <title>The Global Catalogue of Microorganisms (GCM) 10K type strain sequencing project: providing services to taxonomists for standard genome sequencing and annotation.</title>
        <authorList>
            <consortium name="The Broad Institute Genomics Platform"/>
            <consortium name="The Broad Institute Genome Sequencing Center for Infectious Disease"/>
            <person name="Wu L."/>
            <person name="Ma J."/>
        </authorList>
    </citation>
    <scope>NUCLEOTIDE SEQUENCE [LARGE SCALE GENOMIC DNA]</scope>
    <source>
        <strain evidence="15">CCM 8903</strain>
    </source>
</reference>
<evidence type="ECO:0000256" key="12">
    <source>
        <dbReference type="HAMAP-Rule" id="MF_01987"/>
    </source>
</evidence>
<keyword evidence="7 12" id="KW-0418">Kinase</keyword>